<protein>
    <submittedName>
        <fullName evidence="2">Retrovirus-related Pol polyprotein from transposon RE2</fullName>
    </submittedName>
</protein>
<organism evidence="2">
    <name type="scientific">Sesamum radiatum</name>
    <name type="common">Black benniseed</name>
    <dbReference type="NCBI Taxonomy" id="300843"/>
    <lineage>
        <taxon>Eukaryota</taxon>
        <taxon>Viridiplantae</taxon>
        <taxon>Streptophyta</taxon>
        <taxon>Embryophyta</taxon>
        <taxon>Tracheophyta</taxon>
        <taxon>Spermatophyta</taxon>
        <taxon>Magnoliopsida</taxon>
        <taxon>eudicotyledons</taxon>
        <taxon>Gunneridae</taxon>
        <taxon>Pentapetalae</taxon>
        <taxon>asterids</taxon>
        <taxon>lamiids</taxon>
        <taxon>Lamiales</taxon>
        <taxon>Pedaliaceae</taxon>
        <taxon>Sesamum</taxon>
    </lineage>
</organism>
<gene>
    <name evidence="2" type="ORF">Sradi_0775400</name>
</gene>
<dbReference type="EMBL" id="JACGWJ010000003">
    <property type="protein sequence ID" value="KAL0431494.1"/>
    <property type="molecule type" value="Genomic_DNA"/>
</dbReference>
<accession>A0AAW2VPN2</accession>
<name>A0AAW2VPN2_SESRA</name>
<dbReference type="InterPro" id="IPR043502">
    <property type="entry name" value="DNA/RNA_pol_sf"/>
</dbReference>
<comment type="caution">
    <text evidence="2">The sequence shown here is derived from an EMBL/GenBank/DDBJ whole genome shotgun (WGS) entry which is preliminary data.</text>
</comment>
<dbReference type="InterPro" id="IPR013103">
    <property type="entry name" value="RVT_2"/>
</dbReference>
<evidence type="ECO:0000259" key="1">
    <source>
        <dbReference type="Pfam" id="PF07727"/>
    </source>
</evidence>
<sequence length="427" mass="48233">MSPPEGYTKALQGQVCKLKRSLYGLKQASRQWNLELTTKLLDFGFHQSPHDHCLFVKRTDQYFLALLVYVDDILLTGSSISELDAVKAYLDHLFTIKDLGPAKYFLGLQLARSSHGFLITQTKYLTDILQDANLMDAKPAATPLPPGFKFSQEEGSLLPSPDSYRRLVGRLLYLGFSRPDISFAVQQLSQFLQHPRISHWSAAIHVLRYLRGTMSLGLFFFAQSSLQLSAYSDASWATYLDSRRSVTGFCIFLGSSLISWKTKKQATVSRSSAEAEYRSMGSTVCELLWISYLLREFQIELQLPIPFWCDNKAALHITANPVFHERTKHLDIDCHLVRDQFKLGFISPAHVSGSQQLADLFTKAVSVSDFARLIGKLGLVVSSLRGAVEIWAHELNLSSSHCSCFTEIETHFFIKKRSSSIALYFNY</sequence>
<evidence type="ECO:0000313" key="2">
    <source>
        <dbReference type="EMBL" id="KAL0431494.1"/>
    </source>
</evidence>
<reference evidence="2" key="1">
    <citation type="submission" date="2020-06" db="EMBL/GenBank/DDBJ databases">
        <authorList>
            <person name="Li T."/>
            <person name="Hu X."/>
            <person name="Zhang T."/>
            <person name="Song X."/>
            <person name="Zhang H."/>
            <person name="Dai N."/>
            <person name="Sheng W."/>
            <person name="Hou X."/>
            <person name="Wei L."/>
        </authorList>
    </citation>
    <scope>NUCLEOTIDE SEQUENCE</scope>
    <source>
        <strain evidence="2">G02</strain>
        <tissue evidence="2">Leaf</tissue>
    </source>
</reference>
<dbReference type="AlphaFoldDB" id="A0AAW2VPN2"/>
<dbReference type="PANTHER" id="PTHR11439:SF465">
    <property type="entry name" value="REVERSE TRANSCRIPTASE TY1_COPIA-TYPE DOMAIN-CONTAINING PROTEIN"/>
    <property type="match status" value="1"/>
</dbReference>
<proteinExistence type="predicted"/>
<feature type="domain" description="Reverse transcriptase Ty1/copia-type" evidence="1">
    <location>
        <begin position="2"/>
        <end position="144"/>
    </location>
</feature>
<dbReference type="PANTHER" id="PTHR11439">
    <property type="entry name" value="GAG-POL-RELATED RETROTRANSPOSON"/>
    <property type="match status" value="1"/>
</dbReference>
<dbReference type="Pfam" id="PF07727">
    <property type="entry name" value="RVT_2"/>
    <property type="match status" value="1"/>
</dbReference>
<reference evidence="2" key="2">
    <citation type="journal article" date="2024" name="Plant">
        <title>Genomic evolution and insights into agronomic trait innovations of Sesamum species.</title>
        <authorList>
            <person name="Miao H."/>
            <person name="Wang L."/>
            <person name="Qu L."/>
            <person name="Liu H."/>
            <person name="Sun Y."/>
            <person name="Le M."/>
            <person name="Wang Q."/>
            <person name="Wei S."/>
            <person name="Zheng Y."/>
            <person name="Lin W."/>
            <person name="Duan Y."/>
            <person name="Cao H."/>
            <person name="Xiong S."/>
            <person name="Wang X."/>
            <person name="Wei L."/>
            <person name="Li C."/>
            <person name="Ma Q."/>
            <person name="Ju M."/>
            <person name="Zhao R."/>
            <person name="Li G."/>
            <person name="Mu C."/>
            <person name="Tian Q."/>
            <person name="Mei H."/>
            <person name="Zhang T."/>
            <person name="Gao T."/>
            <person name="Zhang H."/>
        </authorList>
    </citation>
    <scope>NUCLEOTIDE SEQUENCE</scope>
    <source>
        <strain evidence="2">G02</strain>
    </source>
</reference>
<dbReference type="SUPFAM" id="SSF56672">
    <property type="entry name" value="DNA/RNA polymerases"/>
    <property type="match status" value="1"/>
</dbReference>
<dbReference type="CDD" id="cd09272">
    <property type="entry name" value="RNase_HI_RT_Ty1"/>
    <property type="match status" value="1"/>
</dbReference>